<reference evidence="3" key="2">
    <citation type="submission" date="2020-05" db="UniProtKB">
        <authorList>
            <consortium name="EnsemblMetazoa"/>
        </authorList>
    </citation>
    <scope>IDENTIFICATION</scope>
    <source>
        <strain evidence="3">IAEA</strain>
    </source>
</reference>
<feature type="compositionally biased region" description="Basic and acidic residues" evidence="2">
    <location>
        <begin position="847"/>
        <end position="860"/>
    </location>
</feature>
<feature type="compositionally biased region" description="Polar residues" evidence="2">
    <location>
        <begin position="879"/>
        <end position="896"/>
    </location>
</feature>
<dbReference type="STRING" id="67801.A0A1B0BMG0"/>
<feature type="region of interest" description="Disordered" evidence="2">
    <location>
        <begin position="232"/>
        <end position="326"/>
    </location>
</feature>
<feature type="region of interest" description="Disordered" evidence="2">
    <location>
        <begin position="796"/>
        <end position="929"/>
    </location>
</feature>
<feature type="compositionally biased region" description="Low complexity" evidence="2">
    <location>
        <begin position="310"/>
        <end position="324"/>
    </location>
</feature>
<evidence type="ECO:0000313" key="4">
    <source>
        <dbReference type="Proteomes" id="UP000092460"/>
    </source>
</evidence>
<feature type="compositionally biased region" description="Polar residues" evidence="2">
    <location>
        <begin position="699"/>
        <end position="713"/>
    </location>
</feature>
<feature type="compositionally biased region" description="Basic and acidic residues" evidence="2">
    <location>
        <begin position="920"/>
        <end position="929"/>
    </location>
</feature>
<reference evidence="4" key="1">
    <citation type="submission" date="2015-01" db="EMBL/GenBank/DDBJ databases">
        <authorList>
            <person name="Aksoy S."/>
            <person name="Warren W."/>
            <person name="Wilson R.K."/>
        </authorList>
    </citation>
    <scope>NUCLEOTIDE SEQUENCE [LARGE SCALE GENOMIC DNA]</scope>
    <source>
        <strain evidence="4">IAEA</strain>
    </source>
</reference>
<evidence type="ECO:0000256" key="1">
    <source>
        <dbReference type="SAM" id="Coils"/>
    </source>
</evidence>
<feature type="coiled-coil region" evidence="1">
    <location>
        <begin position="408"/>
        <end position="484"/>
    </location>
</feature>
<feature type="region of interest" description="Disordered" evidence="2">
    <location>
        <begin position="1045"/>
        <end position="1100"/>
    </location>
</feature>
<evidence type="ECO:0000256" key="2">
    <source>
        <dbReference type="SAM" id="MobiDB-lite"/>
    </source>
</evidence>
<feature type="region of interest" description="Disordered" evidence="2">
    <location>
        <begin position="699"/>
        <end position="757"/>
    </location>
</feature>
<feature type="coiled-coil region" evidence="1">
    <location>
        <begin position="659"/>
        <end position="696"/>
    </location>
</feature>
<dbReference type="EMBL" id="JXJN01016889">
    <property type="status" value="NOT_ANNOTATED_CDS"/>
    <property type="molecule type" value="Genomic_DNA"/>
</dbReference>
<keyword evidence="4" id="KW-1185">Reference proteome</keyword>
<feature type="compositionally biased region" description="Polar residues" evidence="2">
    <location>
        <begin position="943"/>
        <end position="967"/>
    </location>
</feature>
<dbReference type="Proteomes" id="UP000092460">
    <property type="component" value="Unassembled WGS sequence"/>
</dbReference>
<sequence length="1100" mass="118597">MFSVARTTSAPLCAETENSFRTNKLNFLINYVDGNDLAQHGNNINFTYLANNFDGNILRNPMDCIPLAVGGGSHHPHLMASSNTVNVTVASAALAAGSGYSHHPNLNANPLHQHHHHLLSHNTAYANSYAIHHGVGNGNHHHIHSEQTKSLQELQHEVGALLEFRDLVIETFPDLKQKMASMSSAASTTSNTGGLTNGGQSVGSVISAAGSTATLTSGGTLVSRREWEPGIRIKRKISQKETSQPAATELSSSSLTRSRSNSHSGKKEPKSSSGGGSSANGGGSGENNNGSVIQDSGFSTETSSSKEGHSASSTNGASTGAIASNRLSCPESDDELLNLLDVIHRKSNRLRDEVEHLQNYERQQLRQQSTCSSEDQLDMNEGAAGISKSSSSSANTALTPKTFREHVERLSKEDIKQLRRERDRLLDKLAEMEAETLTGRIKAAKMNDQVEELINVKKELEEQLKLAMAQKLELSSRIQQLQQQQQSKTPLRLNHQDRSSQIIGLCASANTVVSTVSTIPTQPQTDFVRARQQNTFQPLVVDNQQQQQQQQQMLPFPSSTENSHQNLIPFHQSSDTTTKRNQQQPQQFSVDQLGRLDGIISTTGSRANKCRVTDSKRFAAILLETSVIELQRQLLTLTVQNQVLTQKLEQASKSKSHLVKRLDKTKDDVEDLRFQLEEKNIELEGTKAQLRVLESRLHSTTPNSGAGTNSYLHSHQDYETNRSSASTTLMMSRRDGSEIRSQTPLTSSCGQMPQPAATQISTPSMKAMVPLPMDELQHNSSSTESAHDHELQLDANNKSIQRKPPTGRPSTAGRSPPSVNSSTSSNRSPLSRSTGNLLYSKSPNSLKRTDSAQSIRKDNNHNSSSLSTNTSRSSTSSSIPLATTPYGSTPKSTISYNTNNNNNNNSPSSRVLQNSPLPKPKRESLSTRVKHMDSLSRAYNHLQQNHSNNNDGNTGMTVAAISTTPSGSDKAASSCVSSTPKTKTVTSQLTSSLRKDLQLSSSSFSHGSQAFPRRATGGITFNNTNPTTTRRFSSASVVGARMAAARQAETDLQNSSNVNGSSSANTAAGAQASSSSSGHGASGGGGNGTASDSDSGKDRQ</sequence>
<protein>
    <submittedName>
        <fullName evidence="3">Uncharacterized protein</fullName>
    </submittedName>
</protein>
<proteinExistence type="predicted"/>
<feature type="compositionally biased region" description="Low complexity" evidence="2">
    <location>
        <begin position="1054"/>
        <end position="1079"/>
    </location>
</feature>
<evidence type="ECO:0000313" key="3">
    <source>
        <dbReference type="EnsemblMetazoa" id="GPPI034763-PA"/>
    </source>
</evidence>
<feature type="region of interest" description="Disordered" evidence="2">
    <location>
        <begin position="547"/>
        <end position="588"/>
    </location>
</feature>
<dbReference type="EMBL" id="JXJN01016888">
    <property type="status" value="NOT_ANNOTATED_CDS"/>
    <property type="molecule type" value="Genomic_DNA"/>
</dbReference>
<feature type="compositionally biased region" description="Low complexity" evidence="2">
    <location>
        <begin position="861"/>
        <end position="878"/>
    </location>
</feature>
<dbReference type="VEuPathDB" id="VectorBase:GPPI034763"/>
<feature type="compositionally biased region" description="Low complexity" evidence="2">
    <location>
        <begin position="973"/>
        <end position="987"/>
    </location>
</feature>
<dbReference type="AlphaFoldDB" id="A0A1B0BMG0"/>
<feature type="region of interest" description="Disordered" evidence="2">
    <location>
        <begin position="943"/>
        <end position="1033"/>
    </location>
</feature>
<dbReference type="EMBL" id="JXJN01016890">
    <property type="status" value="NOT_ANNOTATED_CDS"/>
    <property type="molecule type" value="Genomic_DNA"/>
</dbReference>
<feature type="compositionally biased region" description="Low complexity" evidence="2">
    <location>
        <begin position="1020"/>
        <end position="1032"/>
    </location>
</feature>
<feature type="compositionally biased region" description="Low complexity" evidence="2">
    <location>
        <begin position="814"/>
        <end position="834"/>
    </location>
</feature>
<feature type="compositionally biased region" description="Polar residues" evidence="2">
    <location>
        <begin position="739"/>
        <end position="757"/>
    </location>
</feature>
<feature type="compositionally biased region" description="Polar residues" evidence="2">
    <location>
        <begin position="557"/>
        <end position="588"/>
    </location>
</feature>
<name>A0A1B0BMG0_9MUSC</name>
<dbReference type="EnsemblMetazoa" id="GPPI034763-RA">
    <property type="protein sequence ID" value="GPPI034763-PA"/>
    <property type="gene ID" value="GPPI034763"/>
</dbReference>
<accession>A0A1B0BMG0</accession>
<feature type="compositionally biased region" description="Polar residues" evidence="2">
    <location>
        <begin position="906"/>
        <end position="916"/>
    </location>
</feature>
<feature type="compositionally biased region" description="Polar residues" evidence="2">
    <location>
        <begin position="292"/>
        <end position="303"/>
    </location>
</feature>
<feature type="compositionally biased region" description="Gly residues" evidence="2">
    <location>
        <begin position="273"/>
        <end position="285"/>
    </location>
</feature>
<keyword evidence="1" id="KW-0175">Coiled coil</keyword>
<feature type="compositionally biased region" description="Polar residues" evidence="2">
    <location>
        <begin position="835"/>
        <end position="846"/>
    </location>
</feature>
<organism evidence="3 4">
    <name type="scientific">Glossina palpalis gambiensis</name>
    <dbReference type="NCBI Taxonomy" id="67801"/>
    <lineage>
        <taxon>Eukaryota</taxon>
        <taxon>Metazoa</taxon>
        <taxon>Ecdysozoa</taxon>
        <taxon>Arthropoda</taxon>
        <taxon>Hexapoda</taxon>
        <taxon>Insecta</taxon>
        <taxon>Pterygota</taxon>
        <taxon>Neoptera</taxon>
        <taxon>Endopterygota</taxon>
        <taxon>Diptera</taxon>
        <taxon>Brachycera</taxon>
        <taxon>Muscomorpha</taxon>
        <taxon>Hippoboscoidea</taxon>
        <taxon>Glossinidae</taxon>
        <taxon>Glossina</taxon>
    </lineage>
</organism>
<feature type="compositionally biased region" description="Polar residues" evidence="2">
    <location>
        <begin position="721"/>
        <end position="730"/>
    </location>
</feature>
<feature type="compositionally biased region" description="Low complexity" evidence="2">
    <location>
        <begin position="250"/>
        <end position="263"/>
    </location>
</feature>